<keyword evidence="3" id="KW-0862">Zinc</keyword>
<evidence type="ECO:0000256" key="1">
    <source>
        <dbReference type="ARBA" id="ARBA00022723"/>
    </source>
</evidence>
<name>A0ABR2LCI5_9EUKA</name>
<keyword evidence="2 4" id="KW-0863">Zinc-finger</keyword>
<evidence type="ECO:0000313" key="6">
    <source>
        <dbReference type="EMBL" id="KAK8900215.1"/>
    </source>
</evidence>
<dbReference type="EMBL" id="JAPFFF010000001">
    <property type="protein sequence ID" value="KAK8900215.1"/>
    <property type="molecule type" value="Genomic_DNA"/>
</dbReference>
<keyword evidence="7" id="KW-1185">Reference proteome</keyword>
<evidence type="ECO:0000256" key="3">
    <source>
        <dbReference type="ARBA" id="ARBA00022833"/>
    </source>
</evidence>
<dbReference type="Proteomes" id="UP001470230">
    <property type="component" value="Unassembled WGS sequence"/>
</dbReference>
<organism evidence="6 7">
    <name type="scientific">Tritrichomonas musculus</name>
    <dbReference type="NCBI Taxonomy" id="1915356"/>
    <lineage>
        <taxon>Eukaryota</taxon>
        <taxon>Metamonada</taxon>
        <taxon>Parabasalia</taxon>
        <taxon>Tritrichomonadida</taxon>
        <taxon>Tritrichomonadidae</taxon>
        <taxon>Tritrichomonas</taxon>
    </lineage>
</organism>
<comment type="caution">
    <text evidence="6">The sequence shown here is derived from an EMBL/GenBank/DDBJ whole genome shotgun (WGS) entry which is preliminary data.</text>
</comment>
<dbReference type="SMART" id="SM00184">
    <property type="entry name" value="RING"/>
    <property type="match status" value="1"/>
</dbReference>
<dbReference type="PANTHER" id="PTHR12109:SF3">
    <property type="entry name" value="RING FINGER PROTEIN 141"/>
    <property type="match status" value="1"/>
</dbReference>
<evidence type="ECO:0000256" key="4">
    <source>
        <dbReference type="PROSITE-ProRule" id="PRU00175"/>
    </source>
</evidence>
<evidence type="ECO:0000256" key="2">
    <source>
        <dbReference type="ARBA" id="ARBA00022771"/>
    </source>
</evidence>
<evidence type="ECO:0000313" key="7">
    <source>
        <dbReference type="Proteomes" id="UP001470230"/>
    </source>
</evidence>
<feature type="domain" description="RING-type" evidence="5">
    <location>
        <begin position="138"/>
        <end position="176"/>
    </location>
</feature>
<dbReference type="PROSITE" id="PS00518">
    <property type="entry name" value="ZF_RING_1"/>
    <property type="match status" value="1"/>
</dbReference>
<dbReference type="PANTHER" id="PTHR12109">
    <property type="entry name" value="RING FINGER PROTEIN 141-RELATED"/>
    <property type="match status" value="1"/>
</dbReference>
<evidence type="ECO:0000259" key="5">
    <source>
        <dbReference type="PROSITE" id="PS50089"/>
    </source>
</evidence>
<sequence>MRHTHENFDLNSDLKLFSKHSSIDKSPTIFFSSYDNQIQSQPSESDALPNDYLQDDFCFFDLNTNLPEDNNDVLSQPQCETKENLELYPHDYTQEIDDFVNRAANLYSEENISYLKKELNNKGLVLSFQPPPFNCWQCVICSDNAKSPIVFPCGHIFCKQCINEWSKHSNFCPICHTELDKDNAIEIRSFLDGSPRKK</sequence>
<dbReference type="Gene3D" id="3.30.40.10">
    <property type="entry name" value="Zinc/RING finger domain, C3HC4 (zinc finger)"/>
    <property type="match status" value="1"/>
</dbReference>
<dbReference type="InterPro" id="IPR001841">
    <property type="entry name" value="Znf_RING"/>
</dbReference>
<dbReference type="SUPFAM" id="SSF57850">
    <property type="entry name" value="RING/U-box"/>
    <property type="match status" value="1"/>
</dbReference>
<dbReference type="InterPro" id="IPR013083">
    <property type="entry name" value="Znf_RING/FYVE/PHD"/>
</dbReference>
<reference evidence="6 7" key="1">
    <citation type="submission" date="2024-04" db="EMBL/GenBank/DDBJ databases">
        <title>Tritrichomonas musculus Genome.</title>
        <authorList>
            <person name="Alves-Ferreira E."/>
            <person name="Grigg M."/>
            <person name="Lorenzi H."/>
            <person name="Galac M."/>
        </authorList>
    </citation>
    <scope>NUCLEOTIDE SEQUENCE [LARGE SCALE GENOMIC DNA]</scope>
    <source>
        <strain evidence="6 7">EAF2021</strain>
    </source>
</reference>
<dbReference type="InterPro" id="IPR047126">
    <property type="entry name" value="RNF141-like"/>
</dbReference>
<dbReference type="InterPro" id="IPR017907">
    <property type="entry name" value="Znf_RING_CS"/>
</dbReference>
<dbReference type="PROSITE" id="PS50089">
    <property type="entry name" value="ZF_RING_2"/>
    <property type="match status" value="1"/>
</dbReference>
<protein>
    <recommendedName>
        <fullName evidence="5">RING-type domain-containing protein</fullName>
    </recommendedName>
</protein>
<keyword evidence="1" id="KW-0479">Metal-binding</keyword>
<gene>
    <name evidence="6" type="ORF">M9Y10_002538</name>
</gene>
<proteinExistence type="predicted"/>
<accession>A0ABR2LCI5</accession>
<dbReference type="Pfam" id="PF14447">
    <property type="entry name" value="Prok-RING_4"/>
    <property type="match status" value="1"/>
</dbReference>